<name>A0A3P6BF21_BRAOL</name>
<dbReference type="AlphaFoldDB" id="A0A3P6BF21"/>
<evidence type="ECO:0000313" key="1">
    <source>
        <dbReference type="EMBL" id="VDC96440.1"/>
    </source>
</evidence>
<reference evidence="1" key="1">
    <citation type="submission" date="2018-11" db="EMBL/GenBank/DDBJ databases">
        <authorList>
            <consortium name="Genoscope - CEA"/>
            <person name="William W."/>
        </authorList>
    </citation>
    <scope>NUCLEOTIDE SEQUENCE</scope>
</reference>
<accession>A0A3P6BF21</accession>
<protein>
    <submittedName>
        <fullName evidence="1">Uncharacterized protein</fullName>
    </submittedName>
</protein>
<sequence length="93" mass="10742">MPELPLSTSILFTRNRSFRSKFNRIEKSSRFNSSMQMENTLLILSVRFCSTTFRGAQSCINSPAGFIRRKQNLGLLEETPDFTQFMCKSIHIT</sequence>
<dbReference type="EMBL" id="LR031872">
    <property type="protein sequence ID" value="VDC96440.1"/>
    <property type="molecule type" value="Genomic_DNA"/>
</dbReference>
<gene>
    <name evidence="1" type="ORF">BOLC3T19044H</name>
</gene>
<organism evidence="1">
    <name type="scientific">Brassica oleracea</name>
    <name type="common">Wild cabbage</name>
    <dbReference type="NCBI Taxonomy" id="3712"/>
    <lineage>
        <taxon>Eukaryota</taxon>
        <taxon>Viridiplantae</taxon>
        <taxon>Streptophyta</taxon>
        <taxon>Embryophyta</taxon>
        <taxon>Tracheophyta</taxon>
        <taxon>Spermatophyta</taxon>
        <taxon>Magnoliopsida</taxon>
        <taxon>eudicotyledons</taxon>
        <taxon>Gunneridae</taxon>
        <taxon>Pentapetalae</taxon>
        <taxon>rosids</taxon>
        <taxon>malvids</taxon>
        <taxon>Brassicales</taxon>
        <taxon>Brassicaceae</taxon>
        <taxon>Brassiceae</taxon>
        <taxon>Brassica</taxon>
    </lineage>
</organism>
<proteinExistence type="predicted"/>